<dbReference type="NCBIfam" id="TIGR01498">
    <property type="entry name" value="folK"/>
    <property type="match status" value="1"/>
</dbReference>
<dbReference type="InterPro" id="IPR000550">
    <property type="entry name" value="Hppk"/>
</dbReference>
<comment type="cofactor">
    <cofactor evidence="3">
        <name>Mg(2+)</name>
        <dbReference type="ChEBI" id="CHEBI:18420"/>
    </cofactor>
</comment>
<feature type="domain" description="Pterin-binding" evidence="17">
    <location>
        <begin position="21"/>
        <end position="341"/>
    </location>
</feature>
<sequence length="517" mass="54758">MLRRDFATWQCGDRELSLARPRVMGILNVTPDSFSDGGEHADTASAVAHGLALLDAGADIVDVGGESTRPGFTPVDPEEEAARVVPVVRELLDAGALVSVDTRHPSVAELCVRLGAHVLNDVTGFTDPAMVKIAAEGECGVVVMHAGEVADHPTRRSVLLDSDPRSREAAAEDAEAEVADGDDAPADRGDASSVRLDEVMRRSARGVTSPTVRLASGSNRRFTLPESAPIMRRIMGFLGDQARTLMRAGVAHDRICLDPGAGFGKMADEDVVIQRACAQMVSMGYPIMCAVSRKRFVGAISGVGSAADRDAATIGAALAAAEAGARILRVHDVAGVTQALNAYWSIAHPGQSRAFVALGSNVGDRVGYLARACALINEIPLTCVSAVSHAYESEPAYGIATPVANAVAELRTELAPEVLLGHLMEVEQALGRTRPAGQDGHGPRTIDCDLVFVEGERHAGERLRLPHPGLVERDFVLVPMEDLVHDPARYLRHAGIAVLPREERVGIVLADLGPIEW</sequence>
<dbReference type="GO" id="GO:0004156">
    <property type="term" value="F:dihydropteroate synthase activity"/>
    <property type="evidence" value="ECO:0007669"/>
    <property type="project" value="UniProtKB-EC"/>
</dbReference>
<dbReference type="InterPro" id="IPR006390">
    <property type="entry name" value="DHP_synth_dom"/>
</dbReference>
<evidence type="ECO:0000256" key="13">
    <source>
        <dbReference type="ARBA" id="ARBA00022842"/>
    </source>
</evidence>
<dbReference type="GO" id="GO:0046872">
    <property type="term" value="F:metal ion binding"/>
    <property type="evidence" value="ECO:0007669"/>
    <property type="project" value="UniProtKB-KW"/>
</dbReference>
<evidence type="ECO:0000256" key="5">
    <source>
        <dbReference type="ARBA" id="ARBA00005051"/>
    </source>
</evidence>
<proteinExistence type="inferred from homology"/>
<evidence type="ECO:0000256" key="3">
    <source>
        <dbReference type="ARBA" id="ARBA00001946"/>
    </source>
</evidence>
<protein>
    <recommendedName>
        <fullName evidence="17">Pterin-binding domain-containing protein</fullName>
    </recommendedName>
</protein>
<dbReference type="EMBL" id="BQKC01000001">
    <property type="protein sequence ID" value="GJM54522.1"/>
    <property type="molecule type" value="Genomic_DNA"/>
</dbReference>
<dbReference type="Gene3D" id="3.20.20.20">
    <property type="entry name" value="Dihydropteroate synthase-like"/>
    <property type="match status" value="1"/>
</dbReference>
<evidence type="ECO:0000256" key="16">
    <source>
        <dbReference type="SAM" id="MobiDB-lite"/>
    </source>
</evidence>
<dbReference type="PANTHER" id="PTHR20941:SF1">
    <property type="entry name" value="FOLIC ACID SYNTHESIS PROTEIN FOL1"/>
    <property type="match status" value="1"/>
</dbReference>
<reference evidence="18" key="1">
    <citation type="journal article" date="2022" name="Int. J. Syst. Evol. Microbiol.">
        <title>Granulimonas faecalis gen. nov., sp. nov., and Leptogranulimonas caecicola gen. nov., sp. nov., novel lactate-producing Atopobiaceae bacteria isolated from mouse intestines, and an emended description of the family Atopobiaceae.</title>
        <authorList>
            <person name="Morinaga K."/>
            <person name="Kusada H."/>
            <person name="Sakamoto S."/>
            <person name="Murakami T."/>
            <person name="Toyoda A."/>
            <person name="Mori H."/>
            <person name="Meng X.Y."/>
            <person name="Takashino M."/>
            <person name="Murotomi K."/>
            <person name="Tamaki H."/>
        </authorList>
    </citation>
    <scope>NUCLEOTIDE SEQUENCE</scope>
    <source>
        <strain evidence="18">OPF53</strain>
    </source>
</reference>
<dbReference type="SUPFAM" id="SSF55083">
    <property type="entry name" value="6-hydroxymethyl-7,8-dihydropterin pyrophosphokinase, HPPK"/>
    <property type="match status" value="1"/>
</dbReference>
<evidence type="ECO:0000256" key="7">
    <source>
        <dbReference type="ARBA" id="ARBA00009951"/>
    </source>
</evidence>
<accession>A0AAV5AYZ2</accession>
<dbReference type="GO" id="GO:0003848">
    <property type="term" value="F:2-amino-4-hydroxy-6-hydroxymethyldihydropteridine diphosphokinase activity"/>
    <property type="evidence" value="ECO:0007669"/>
    <property type="project" value="UniProtKB-EC"/>
</dbReference>
<comment type="similarity">
    <text evidence="6">Belongs to the DHPS family.</text>
</comment>
<evidence type="ECO:0000256" key="8">
    <source>
        <dbReference type="ARBA" id="ARBA00022679"/>
    </source>
</evidence>
<keyword evidence="19" id="KW-1185">Reference proteome</keyword>
<dbReference type="RefSeq" id="WP_251164233.1">
    <property type="nucleotide sequence ID" value="NZ_BQKC01000001.1"/>
</dbReference>
<dbReference type="GO" id="GO:0005829">
    <property type="term" value="C:cytosol"/>
    <property type="evidence" value="ECO:0007669"/>
    <property type="project" value="TreeGrafter"/>
</dbReference>
<dbReference type="GO" id="GO:0046654">
    <property type="term" value="P:tetrahydrofolate biosynthetic process"/>
    <property type="evidence" value="ECO:0007669"/>
    <property type="project" value="TreeGrafter"/>
</dbReference>
<dbReference type="CDD" id="cd00483">
    <property type="entry name" value="HPPK"/>
    <property type="match status" value="1"/>
</dbReference>
<dbReference type="InterPro" id="IPR011005">
    <property type="entry name" value="Dihydropteroate_synth-like_sf"/>
</dbReference>
<evidence type="ECO:0000256" key="2">
    <source>
        <dbReference type="ARBA" id="ARBA00000198"/>
    </source>
</evidence>
<keyword evidence="14" id="KW-0289">Folate biosynthesis</keyword>
<keyword evidence="13" id="KW-0460">Magnesium</keyword>
<dbReference type="InterPro" id="IPR035907">
    <property type="entry name" value="Hppk_sf"/>
</dbReference>
<comment type="similarity">
    <text evidence="7">In the C-terminal section; belongs to the DHPS family.</text>
</comment>
<dbReference type="PANTHER" id="PTHR20941">
    <property type="entry name" value="FOLATE SYNTHESIS PROTEINS"/>
    <property type="match status" value="1"/>
</dbReference>
<feature type="region of interest" description="Disordered" evidence="16">
    <location>
        <begin position="154"/>
        <end position="193"/>
    </location>
</feature>
<dbReference type="Pfam" id="PF01288">
    <property type="entry name" value="HPPK"/>
    <property type="match status" value="1"/>
</dbReference>
<keyword evidence="9" id="KW-0479">Metal-binding</keyword>
<gene>
    <name evidence="18" type="ORF">ATOP_01770</name>
</gene>
<dbReference type="GO" id="GO:0005524">
    <property type="term" value="F:ATP binding"/>
    <property type="evidence" value="ECO:0007669"/>
    <property type="project" value="UniProtKB-KW"/>
</dbReference>
<dbReference type="Proteomes" id="UP001055025">
    <property type="component" value="Unassembled WGS sequence"/>
</dbReference>
<feature type="compositionally biased region" description="Acidic residues" evidence="16">
    <location>
        <begin position="171"/>
        <end position="184"/>
    </location>
</feature>
<evidence type="ECO:0000313" key="19">
    <source>
        <dbReference type="Proteomes" id="UP001055025"/>
    </source>
</evidence>
<dbReference type="PROSITE" id="PS00793">
    <property type="entry name" value="DHPS_2"/>
    <property type="match status" value="1"/>
</dbReference>
<dbReference type="Pfam" id="PF00809">
    <property type="entry name" value="Pterin_bind"/>
    <property type="match status" value="2"/>
</dbReference>
<name>A0AAV5AYZ2_9ACTN</name>
<dbReference type="NCBIfam" id="TIGR01496">
    <property type="entry name" value="DHPS"/>
    <property type="match status" value="1"/>
</dbReference>
<keyword evidence="15" id="KW-0511">Multifunctional enzyme</keyword>
<evidence type="ECO:0000256" key="15">
    <source>
        <dbReference type="ARBA" id="ARBA00023268"/>
    </source>
</evidence>
<evidence type="ECO:0000313" key="18">
    <source>
        <dbReference type="EMBL" id="GJM54522.1"/>
    </source>
</evidence>
<keyword evidence="11" id="KW-0418">Kinase</keyword>
<evidence type="ECO:0000256" key="6">
    <source>
        <dbReference type="ARBA" id="ARBA00009503"/>
    </source>
</evidence>
<evidence type="ECO:0000256" key="14">
    <source>
        <dbReference type="ARBA" id="ARBA00022909"/>
    </source>
</evidence>
<dbReference type="InterPro" id="IPR045031">
    <property type="entry name" value="DHP_synth-like"/>
</dbReference>
<keyword evidence="12" id="KW-0067">ATP-binding</keyword>
<dbReference type="GO" id="GO:0046656">
    <property type="term" value="P:folic acid biosynthetic process"/>
    <property type="evidence" value="ECO:0007669"/>
    <property type="project" value="UniProtKB-KW"/>
</dbReference>
<comment type="catalytic activity">
    <reaction evidence="1">
        <text>(7,8-dihydropterin-6-yl)methyl diphosphate + 4-aminobenzoate = 7,8-dihydropteroate + diphosphate</text>
        <dbReference type="Rhea" id="RHEA:19949"/>
        <dbReference type="ChEBI" id="CHEBI:17836"/>
        <dbReference type="ChEBI" id="CHEBI:17839"/>
        <dbReference type="ChEBI" id="CHEBI:33019"/>
        <dbReference type="ChEBI" id="CHEBI:72950"/>
        <dbReference type="EC" id="2.5.1.15"/>
    </reaction>
</comment>
<comment type="catalytic activity">
    <reaction evidence="2">
        <text>6-hydroxymethyl-7,8-dihydropterin + ATP = (7,8-dihydropterin-6-yl)methyl diphosphate + AMP + H(+)</text>
        <dbReference type="Rhea" id="RHEA:11412"/>
        <dbReference type="ChEBI" id="CHEBI:15378"/>
        <dbReference type="ChEBI" id="CHEBI:30616"/>
        <dbReference type="ChEBI" id="CHEBI:44841"/>
        <dbReference type="ChEBI" id="CHEBI:72950"/>
        <dbReference type="ChEBI" id="CHEBI:456215"/>
        <dbReference type="EC" id="2.7.6.3"/>
    </reaction>
</comment>
<dbReference type="GO" id="GO:0016301">
    <property type="term" value="F:kinase activity"/>
    <property type="evidence" value="ECO:0007669"/>
    <property type="project" value="UniProtKB-KW"/>
</dbReference>
<evidence type="ECO:0000259" key="17">
    <source>
        <dbReference type="PROSITE" id="PS50972"/>
    </source>
</evidence>
<evidence type="ECO:0000256" key="11">
    <source>
        <dbReference type="ARBA" id="ARBA00022777"/>
    </source>
</evidence>
<comment type="pathway">
    <text evidence="5">Cofactor biosynthesis; tetrahydrofolate biosynthesis; 2-amino-4-hydroxy-6-hydroxymethyl-7,8-dihydropteridine diphosphate from 7,8-dihydroneopterin triphosphate: step 4/4.</text>
</comment>
<comment type="pathway">
    <text evidence="4">Cofactor biosynthesis; tetrahydrofolate biosynthesis; 7,8-dihydrofolate from 2-amino-4-hydroxy-6-hydroxymethyl-7,8-dihydropteridine diphosphate and 4-aminobenzoate: step 1/2.</text>
</comment>
<evidence type="ECO:0000256" key="10">
    <source>
        <dbReference type="ARBA" id="ARBA00022741"/>
    </source>
</evidence>
<dbReference type="SUPFAM" id="SSF51717">
    <property type="entry name" value="Dihydropteroate synthetase-like"/>
    <property type="match status" value="2"/>
</dbReference>
<dbReference type="AlphaFoldDB" id="A0AAV5AYZ2"/>
<dbReference type="Gene3D" id="3.30.70.560">
    <property type="entry name" value="7,8-Dihydro-6-hydroxymethylpterin-pyrophosphokinase HPPK"/>
    <property type="match status" value="1"/>
</dbReference>
<evidence type="ECO:0000256" key="12">
    <source>
        <dbReference type="ARBA" id="ARBA00022840"/>
    </source>
</evidence>
<keyword evidence="8" id="KW-0808">Transferase</keyword>
<organism evidence="18 19">
    <name type="scientific">Granulimonas faecalis</name>
    <dbReference type="NCBI Taxonomy" id="2894155"/>
    <lineage>
        <taxon>Bacteria</taxon>
        <taxon>Bacillati</taxon>
        <taxon>Actinomycetota</taxon>
        <taxon>Coriobacteriia</taxon>
        <taxon>Coriobacteriales</taxon>
        <taxon>Kribbibacteriaceae</taxon>
        <taxon>Granulimonas</taxon>
    </lineage>
</organism>
<evidence type="ECO:0000256" key="1">
    <source>
        <dbReference type="ARBA" id="ARBA00000012"/>
    </source>
</evidence>
<evidence type="ECO:0000256" key="4">
    <source>
        <dbReference type="ARBA" id="ARBA00004763"/>
    </source>
</evidence>
<keyword evidence="10" id="KW-0547">Nucleotide-binding</keyword>
<comment type="caution">
    <text evidence="18">The sequence shown here is derived from an EMBL/GenBank/DDBJ whole genome shotgun (WGS) entry which is preliminary data.</text>
</comment>
<evidence type="ECO:0000256" key="9">
    <source>
        <dbReference type="ARBA" id="ARBA00022723"/>
    </source>
</evidence>
<dbReference type="InterPro" id="IPR000489">
    <property type="entry name" value="Pterin-binding_dom"/>
</dbReference>
<dbReference type="PROSITE" id="PS00792">
    <property type="entry name" value="DHPS_1"/>
    <property type="match status" value="1"/>
</dbReference>
<dbReference type="PROSITE" id="PS50972">
    <property type="entry name" value="PTERIN_BINDING"/>
    <property type="match status" value="1"/>
</dbReference>